<dbReference type="FunFam" id="3.40.309.10:FF:000009">
    <property type="entry name" value="Aldehyde dehydrogenase A"/>
    <property type="match status" value="1"/>
</dbReference>
<dbReference type="PANTHER" id="PTHR11699">
    <property type="entry name" value="ALDEHYDE DEHYDROGENASE-RELATED"/>
    <property type="match status" value="1"/>
</dbReference>
<protein>
    <recommendedName>
        <fullName evidence="4">Aldehyde dehydrogenase domain-containing protein</fullName>
    </recommendedName>
</protein>
<proteinExistence type="inferred from homology"/>
<keyword evidence="6" id="KW-1185">Reference proteome</keyword>
<dbReference type="InParanoid" id="T0QFF1"/>
<feature type="domain" description="Aldehyde dehydrogenase" evidence="4">
    <location>
        <begin position="28"/>
        <end position="489"/>
    </location>
</feature>
<dbReference type="Pfam" id="PF00171">
    <property type="entry name" value="Aldedh"/>
    <property type="match status" value="1"/>
</dbReference>
<evidence type="ECO:0000313" key="6">
    <source>
        <dbReference type="Proteomes" id="UP000030762"/>
    </source>
</evidence>
<dbReference type="VEuPathDB" id="FungiDB:SDRG_06105"/>
<dbReference type="EMBL" id="JH767147">
    <property type="protein sequence ID" value="EQC36669.1"/>
    <property type="molecule type" value="Genomic_DNA"/>
</dbReference>
<dbReference type="PROSITE" id="PS00687">
    <property type="entry name" value="ALDEHYDE_DEHYDR_GLU"/>
    <property type="match status" value="1"/>
</dbReference>
<dbReference type="GO" id="GO:0016620">
    <property type="term" value="F:oxidoreductase activity, acting on the aldehyde or oxo group of donors, NAD or NADP as acceptor"/>
    <property type="evidence" value="ECO:0007669"/>
    <property type="project" value="InterPro"/>
</dbReference>
<dbReference type="Gene3D" id="3.40.309.10">
    <property type="entry name" value="Aldehyde Dehydrogenase, Chain A, domain 2"/>
    <property type="match status" value="1"/>
</dbReference>
<gene>
    <name evidence="5" type="ORF">SDRG_06105</name>
</gene>
<dbReference type="InterPro" id="IPR016163">
    <property type="entry name" value="Ald_DH_C"/>
</dbReference>
<dbReference type="InterPro" id="IPR016162">
    <property type="entry name" value="Ald_DH_N"/>
</dbReference>
<dbReference type="eggNOG" id="KOG2450">
    <property type="taxonomic scope" value="Eukaryota"/>
</dbReference>
<dbReference type="STRING" id="1156394.T0QFF1"/>
<dbReference type="GeneID" id="19946832"/>
<dbReference type="Gene3D" id="3.40.605.10">
    <property type="entry name" value="Aldehyde Dehydrogenase, Chain A, domain 1"/>
    <property type="match status" value="1"/>
</dbReference>
<dbReference type="InterPro" id="IPR015590">
    <property type="entry name" value="Aldehyde_DH_dom"/>
</dbReference>
<feature type="active site" evidence="2">
    <location>
        <position position="260"/>
    </location>
</feature>
<keyword evidence="1 3" id="KW-0560">Oxidoreductase</keyword>
<evidence type="ECO:0000259" key="4">
    <source>
        <dbReference type="Pfam" id="PF00171"/>
    </source>
</evidence>
<accession>T0QFF1</accession>
<dbReference type="OrthoDB" id="310895at2759"/>
<dbReference type="SUPFAM" id="SSF53720">
    <property type="entry name" value="ALDH-like"/>
    <property type="match status" value="1"/>
</dbReference>
<dbReference type="AlphaFoldDB" id="T0QFF1"/>
<dbReference type="OMA" id="FPEGCFQ"/>
<dbReference type="RefSeq" id="XP_008610090.1">
    <property type="nucleotide sequence ID" value="XM_008611868.1"/>
</dbReference>
<evidence type="ECO:0000313" key="5">
    <source>
        <dbReference type="EMBL" id="EQC36669.1"/>
    </source>
</evidence>
<dbReference type="InterPro" id="IPR016161">
    <property type="entry name" value="Ald_DH/histidinol_DH"/>
</dbReference>
<comment type="similarity">
    <text evidence="3">Belongs to the aldehyde dehydrogenase family.</text>
</comment>
<name>T0QFF1_SAPDV</name>
<evidence type="ECO:0000256" key="3">
    <source>
        <dbReference type="RuleBase" id="RU003345"/>
    </source>
</evidence>
<dbReference type="InterPro" id="IPR029510">
    <property type="entry name" value="Ald_DH_CS_GLU"/>
</dbReference>
<organism evidence="5 6">
    <name type="scientific">Saprolegnia diclina (strain VS20)</name>
    <dbReference type="NCBI Taxonomy" id="1156394"/>
    <lineage>
        <taxon>Eukaryota</taxon>
        <taxon>Sar</taxon>
        <taxon>Stramenopiles</taxon>
        <taxon>Oomycota</taxon>
        <taxon>Saprolegniomycetes</taxon>
        <taxon>Saprolegniales</taxon>
        <taxon>Saprolegniaceae</taxon>
        <taxon>Saprolegnia</taxon>
    </lineage>
</organism>
<sequence length="495" mass="53068">MWPAVQKTVLRETTKLARGPIATFASATTFAVENPYTLEPVAHVTEASSSSVLDTIDRVKKAQRYWASTTLAQRQAIATKWVDVLNDQVDEIATEITLQMGKPLAQAKGEVRGTIQRAKVMIELAEKALAPTTFPQDDATTLFRCITKEPVGVVFVIAPWNYPMMTVVNSVLPALLAGNGVLLKHSPQTPLCGSRFQATLEAAGFPSDLLRAEQMAHSTAATAIAHPDVQFVSFTGSVRGGREVFRTIADKHRFLGSTLELGGKDALYIAADADVAAAAAGAIDGACYNAGQSCCAVERVYVHTSLYDEFLALATSHFDAYEMGDPLHKTTTLGPMALKGSSTATLAQHVADAVAKGGRVLTKTAAPREVQDASGHGRFFPPTLVADCTHAMRLMVDESFGPILGVMRVASDDEAIRCMNDSAYGLTGGVFTTSHERAMAIGRQLDVGTVYMNRCDAVDPHLPWTGVKDTGKGHSLSEHGFEAVTRLKSWNMKLA</sequence>
<reference evidence="5 6" key="1">
    <citation type="submission" date="2012-04" db="EMBL/GenBank/DDBJ databases">
        <title>The Genome Sequence of Saprolegnia declina VS20.</title>
        <authorList>
            <consortium name="The Broad Institute Genome Sequencing Platform"/>
            <person name="Russ C."/>
            <person name="Nusbaum C."/>
            <person name="Tyler B."/>
            <person name="van West P."/>
            <person name="Dieguez-Uribeondo J."/>
            <person name="de Bruijn I."/>
            <person name="Tripathy S."/>
            <person name="Jiang R."/>
            <person name="Young S.K."/>
            <person name="Zeng Q."/>
            <person name="Gargeya S."/>
            <person name="Fitzgerald M."/>
            <person name="Haas B."/>
            <person name="Abouelleil A."/>
            <person name="Alvarado L."/>
            <person name="Arachchi H.M."/>
            <person name="Berlin A."/>
            <person name="Chapman S.B."/>
            <person name="Goldberg J."/>
            <person name="Griggs A."/>
            <person name="Gujja S."/>
            <person name="Hansen M."/>
            <person name="Howarth C."/>
            <person name="Imamovic A."/>
            <person name="Larimer J."/>
            <person name="McCowen C."/>
            <person name="Montmayeur A."/>
            <person name="Murphy C."/>
            <person name="Neiman D."/>
            <person name="Pearson M."/>
            <person name="Priest M."/>
            <person name="Roberts A."/>
            <person name="Saif S."/>
            <person name="Shea T."/>
            <person name="Sisk P."/>
            <person name="Sykes S."/>
            <person name="Wortman J."/>
            <person name="Nusbaum C."/>
            <person name="Birren B."/>
        </authorList>
    </citation>
    <scope>NUCLEOTIDE SEQUENCE [LARGE SCALE GENOMIC DNA]</scope>
    <source>
        <strain evidence="5 6">VS20</strain>
    </source>
</reference>
<evidence type="ECO:0000256" key="2">
    <source>
        <dbReference type="PROSITE-ProRule" id="PRU10007"/>
    </source>
</evidence>
<evidence type="ECO:0000256" key="1">
    <source>
        <dbReference type="ARBA" id="ARBA00023002"/>
    </source>
</evidence>
<dbReference type="Proteomes" id="UP000030762">
    <property type="component" value="Unassembled WGS sequence"/>
</dbReference>